<dbReference type="Pfam" id="PF01453">
    <property type="entry name" value="B_lectin"/>
    <property type="match status" value="1"/>
</dbReference>
<keyword evidence="2" id="KW-0325">Glycoprotein</keyword>
<dbReference type="Gene3D" id="1.10.510.10">
    <property type="entry name" value="Transferase(Phosphotransferase) domain 1"/>
    <property type="match status" value="1"/>
</dbReference>
<evidence type="ECO:0000259" key="5">
    <source>
        <dbReference type="PROSITE" id="PS50927"/>
    </source>
</evidence>
<keyword evidence="4" id="KW-1133">Transmembrane helix</keyword>
<protein>
    <recommendedName>
        <fullName evidence="9">Receptor-like serine/threonine-protein kinase</fullName>
    </recommendedName>
</protein>
<keyword evidence="8" id="KW-1185">Reference proteome</keyword>
<dbReference type="PROSITE" id="PS50927">
    <property type="entry name" value="BULB_LECTIN"/>
    <property type="match status" value="1"/>
</dbReference>
<dbReference type="EMBL" id="JBBPBK010000007">
    <property type="protein sequence ID" value="KAK9281338.1"/>
    <property type="molecule type" value="Genomic_DNA"/>
</dbReference>
<dbReference type="CDD" id="cd00028">
    <property type="entry name" value="B_lectin"/>
    <property type="match status" value="1"/>
</dbReference>
<organism evidence="7 8">
    <name type="scientific">Liquidambar formosana</name>
    <name type="common">Formosan gum</name>
    <dbReference type="NCBI Taxonomy" id="63359"/>
    <lineage>
        <taxon>Eukaryota</taxon>
        <taxon>Viridiplantae</taxon>
        <taxon>Streptophyta</taxon>
        <taxon>Embryophyta</taxon>
        <taxon>Tracheophyta</taxon>
        <taxon>Spermatophyta</taxon>
        <taxon>Magnoliopsida</taxon>
        <taxon>eudicotyledons</taxon>
        <taxon>Gunneridae</taxon>
        <taxon>Pentapetalae</taxon>
        <taxon>Saxifragales</taxon>
        <taxon>Altingiaceae</taxon>
        <taxon>Liquidambar</taxon>
    </lineage>
</organism>
<dbReference type="Gene3D" id="2.90.10.10">
    <property type="entry name" value="Bulb-type lectin domain"/>
    <property type="match status" value="1"/>
</dbReference>
<evidence type="ECO:0000313" key="8">
    <source>
        <dbReference type="Proteomes" id="UP001415857"/>
    </source>
</evidence>
<dbReference type="InterPro" id="IPR051343">
    <property type="entry name" value="G-type_lectin_kinases/EP1-like"/>
</dbReference>
<evidence type="ECO:0000256" key="4">
    <source>
        <dbReference type="SAM" id="Phobius"/>
    </source>
</evidence>
<dbReference type="InterPro" id="IPR001480">
    <property type="entry name" value="Bulb-type_lectin_dom"/>
</dbReference>
<dbReference type="CDD" id="cd01098">
    <property type="entry name" value="PAN_AP_plant"/>
    <property type="match status" value="1"/>
</dbReference>
<reference evidence="7 8" key="1">
    <citation type="journal article" date="2024" name="Plant J.">
        <title>Genome sequences and population genomics reveal climatic adaptation and genomic divergence between two closely related sweetgum species.</title>
        <authorList>
            <person name="Xu W.Q."/>
            <person name="Ren C.Q."/>
            <person name="Zhang X.Y."/>
            <person name="Comes H.P."/>
            <person name="Liu X.H."/>
            <person name="Li Y.G."/>
            <person name="Kettle C.J."/>
            <person name="Jalonen R."/>
            <person name="Gaisberger H."/>
            <person name="Ma Y.Z."/>
            <person name="Qiu Y.X."/>
        </authorList>
    </citation>
    <scope>NUCLEOTIDE SEQUENCE [LARGE SCALE GENOMIC DNA]</scope>
    <source>
        <strain evidence="7">Hangzhou</strain>
    </source>
</reference>
<feature type="transmembrane region" description="Helical" evidence="4">
    <location>
        <begin position="121"/>
        <end position="144"/>
    </location>
</feature>
<proteinExistence type="predicted"/>
<evidence type="ECO:0000256" key="2">
    <source>
        <dbReference type="ARBA" id="ARBA00023180"/>
    </source>
</evidence>
<evidence type="ECO:0000256" key="1">
    <source>
        <dbReference type="ARBA" id="ARBA00022729"/>
    </source>
</evidence>
<evidence type="ECO:0000313" key="7">
    <source>
        <dbReference type="EMBL" id="KAK9281338.1"/>
    </source>
</evidence>
<dbReference type="AlphaFoldDB" id="A0AAP0RP57"/>
<dbReference type="PROSITE" id="PS50948">
    <property type="entry name" value="PAN"/>
    <property type="match status" value="1"/>
</dbReference>
<dbReference type="InterPro" id="IPR017441">
    <property type="entry name" value="Protein_kinase_ATP_BS"/>
</dbReference>
<feature type="transmembrane region" description="Helical" evidence="4">
    <location>
        <begin position="658"/>
        <end position="683"/>
    </location>
</feature>
<sequence length="868" mass="97544">MTIIDDSDLTFSIELQFNLAIAKDSMINLDHPIFPICKRKIVATVEWTTCVQPYPMTKKSHVAAAGIRIYELLFPRETTERNSTEHISETQLVSATESRNKVSSNGDVLNPGEGRRDGRKYIPIVVVIAAATVVVLFGLIYLGVCAHPRSTQVYPCPLLLSSKAKSSSFNAVDRCQPTPVVVHRRQNGNPNPRLWKPRPTTNPLQNGNLKPFLMRVRVQGWIRYMGAYMETMSSFHVIRMLCFCLLLVFQICIASPQYIGQIHPGFQGSQMNWIDNNGFFLRSNNSIFALGFFPALDVKSFLLVIIHMGSSKAVWTANRGLLVRNSDKFVFDKSGNVYLEMGDGVAWSTNTTGERVTGMELWDNGNLVLLDNNKKILWQSFRHPTDTLLPGQEFVEGMNLTSFPRHNTLVYNLEVKSGDLILYVGFQTPQLYWSMENESRKTIYKSSGKVYSASLMFNSWNLYDQNRTLIWKFNFTEKSDQNATWAAVLGYDGSMSFYNLQEGKLSSAEQTKIPQNSCSLPESCDPYNVCSFDNRCQCPSPLSSFSNCKPQTISTCNNSKGSVELLFIGEKLNYFTLGFVKPFLKSDLSGCKEACLHNCSCLVLFFEDSSGNCFLFDQIGNFQRSDLNSTGFISYIKVSSNGDGLDPIERHRNGRKHVLLVVVIPVAAVLVLFVLLYLGFWYLQKRKRLLKSSQDISEEDDFLESLSGIPVRFNYNDICSATNNFSVKLGKGGFGSVYQAGRKNYDLEETSEKAHLPSYALKMVEGGQLKEILDSKLNIDENDERVGTAIKVALWCIQDDMHLRPPMTKVVQMLEGICAVPHPPTSPHMSSYSRSSFFDWSSVEATLLVPTDCNSGARMSDIRLSGPR</sequence>
<dbReference type="InterPro" id="IPR036426">
    <property type="entry name" value="Bulb-type_lectin_dom_sf"/>
</dbReference>
<evidence type="ECO:0000259" key="6">
    <source>
        <dbReference type="PROSITE" id="PS50948"/>
    </source>
</evidence>
<feature type="domain" description="Bulb-type lectin" evidence="5">
    <location>
        <begin position="272"/>
        <end position="382"/>
    </location>
</feature>
<feature type="binding site" evidence="3">
    <location>
        <position position="762"/>
    </location>
    <ligand>
        <name>ATP</name>
        <dbReference type="ChEBI" id="CHEBI:30616"/>
    </ligand>
</feature>
<feature type="transmembrane region" description="Helical" evidence="4">
    <location>
        <begin position="287"/>
        <end position="306"/>
    </location>
</feature>
<comment type="caution">
    <text evidence="7">The sequence shown here is derived from an EMBL/GenBank/DDBJ whole genome shotgun (WGS) entry which is preliminary data.</text>
</comment>
<dbReference type="PROSITE" id="PS00107">
    <property type="entry name" value="PROTEIN_KINASE_ATP"/>
    <property type="match status" value="1"/>
</dbReference>
<name>A0AAP0RP57_LIQFO</name>
<feature type="transmembrane region" description="Helical" evidence="4">
    <location>
        <begin position="237"/>
        <end position="259"/>
    </location>
</feature>
<dbReference type="SUPFAM" id="SSF51110">
    <property type="entry name" value="alpha-D-mannose-specific plant lectins"/>
    <property type="match status" value="1"/>
</dbReference>
<feature type="domain" description="Apple" evidence="6">
    <location>
        <begin position="556"/>
        <end position="640"/>
    </location>
</feature>
<evidence type="ECO:0000256" key="3">
    <source>
        <dbReference type="PROSITE-ProRule" id="PRU10141"/>
    </source>
</evidence>
<gene>
    <name evidence="7" type="ORF">L1049_004237</name>
</gene>
<keyword evidence="1" id="KW-0732">Signal</keyword>
<dbReference type="SMART" id="SM00108">
    <property type="entry name" value="B_lectin"/>
    <property type="match status" value="1"/>
</dbReference>
<keyword evidence="4" id="KW-0812">Transmembrane</keyword>
<dbReference type="Proteomes" id="UP001415857">
    <property type="component" value="Unassembled WGS sequence"/>
</dbReference>
<evidence type="ECO:0008006" key="9">
    <source>
        <dbReference type="Google" id="ProtNLM"/>
    </source>
</evidence>
<dbReference type="GO" id="GO:0005524">
    <property type="term" value="F:ATP binding"/>
    <property type="evidence" value="ECO:0007669"/>
    <property type="project" value="UniProtKB-UniRule"/>
</dbReference>
<keyword evidence="3" id="KW-0547">Nucleotide-binding</keyword>
<dbReference type="PANTHER" id="PTHR47976">
    <property type="entry name" value="G-TYPE LECTIN S-RECEPTOR-LIKE SERINE/THREONINE-PROTEIN KINASE SD2-5"/>
    <property type="match status" value="1"/>
</dbReference>
<dbReference type="InterPro" id="IPR003609">
    <property type="entry name" value="Pan_app"/>
</dbReference>
<keyword evidence="3" id="KW-0067">ATP-binding</keyword>
<keyword evidence="4" id="KW-0472">Membrane</keyword>
<dbReference type="PANTHER" id="PTHR47976:SF115">
    <property type="entry name" value="RECEPTOR-LIKE SERINE_THREONINE-PROTEIN KINASE"/>
    <property type="match status" value="1"/>
</dbReference>
<accession>A0AAP0RP57</accession>